<dbReference type="Pfam" id="PF12118">
    <property type="entry name" value="SprA-related"/>
    <property type="match status" value="1"/>
</dbReference>
<gene>
    <name evidence="2" type="ORF">GCM10017161_30150</name>
</gene>
<dbReference type="RefSeq" id="WP_189772255.1">
    <property type="nucleotide sequence ID" value="NZ_BNCK01000007.1"/>
</dbReference>
<name>A0A919BLE6_9GAMM</name>
<dbReference type="InterPro" id="IPR021973">
    <property type="entry name" value="SprA-related"/>
</dbReference>
<dbReference type="EMBL" id="BNCK01000007">
    <property type="protein sequence ID" value="GHF99636.1"/>
    <property type="molecule type" value="Genomic_DNA"/>
</dbReference>
<accession>A0A919BLE6</accession>
<evidence type="ECO:0000313" key="2">
    <source>
        <dbReference type="EMBL" id="GHF99636.1"/>
    </source>
</evidence>
<organism evidence="2 3">
    <name type="scientific">Thalassotalea marina</name>
    <dbReference type="NCBI Taxonomy" id="1673741"/>
    <lineage>
        <taxon>Bacteria</taxon>
        <taxon>Pseudomonadati</taxon>
        <taxon>Pseudomonadota</taxon>
        <taxon>Gammaproteobacteria</taxon>
        <taxon>Alteromonadales</taxon>
        <taxon>Colwelliaceae</taxon>
        <taxon>Thalassotalea</taxon>
    </lineage>
</organism>
<comment type="caution">
    <text evidence="2">The sequence shown here is derived from an EMBL/GenBank/DDBJ whole genome shotgun (WGS) entry which is preliminary data.</text>
</comment>
<reference evidence="2" key="1">
    <citation type="journal article" date="2014" name="Int. J. Syst. Evol. Microbiol.">
        <title>Complete genome sequence of Corynebacterium casei LMG S-19264T (=DSM 44701T), isolated from a smear-ripened cheese.</title>
        <authorList>
            <consortium name="US DOE Joint Genome Institute (JGI-PGF)"/>
            <person name="Walter F."/>
            <person name="Albersmeier A."/>
            <person name="Kalinowski J."/>
            <person name="Ruckert C."/>
        </authorList>
    </citation>
    <scope>NUCLEOTIDE SEQUENCE</scope>
    <source>
        <strain evidence="2">KCTC 42731</strain>
    </source>
</reference>
<protein>
    <recommendedName>
        <fullName evidence="4">SprA-related family protein</fullName>
    </recommendedName>
</protein>
<feature type="compositionally biased region" description="Basic and acidic residues" evidence="1">
    <location>
        <begin position="137"/>
        <end position="150"/>
    </location>
</feature>
<reference evidence="2" key="2">
    <citation type="submission" date="2020-09" db="EMBL/GenBank/DDBJ databases">
        <authorList>
            <person name="Sun Q."/>
            <person name="Kim S."/>
        </authorList>
    </citation>
    <scope>NUCLEOTIDE SEQUENCE</scope>
    <source>
        <strain evidence="2">KCTC 42731</strain>
    </source>
</reference>
<feature type="region of interest" description="Disordered" evidence="1">
    <location>
        <begin position="1"/>
        <end position="171"/>
    </location>
</feature>
<evidence type="ECO:0000313" key="3">
    <source>
        <dbReference type="Proteomes" id="UP000623842"/>
    </source>
</evidence>
<feature type="compositionally biased region" description="Low complexity" evidence="1">
    <location>
        <begin position="34"/>
        <end position="44"/>
    </location>
</feature>
<feature type="compositionally biased region" description="Polar residues" evidence="1">
    <location>
        <begin position="58"/>
        <end position="103"/>
    </location>
</feature>
<feature type="compositionally biased region" description="Basic and acidic residues" evidence="1">
    <location>
        <begin position="104"/>
        <end position="115"/>
    </location>
</feature>
<feature type="region of interest" description="Disordered" evidence="1">
    <location>
        <begin position="238"/>
        <end position="270"/>
    </location>
</feature>
<feature type="compositionally biased region" description="Low complexity" evidence="1">
    <location>
        <begin position="151"/>
        <end position="161"/>
    </location>
</feature>
<sequence>MNIITQPVQIPIPTASNPPTDALRRDNAQREVIAQPAASQQSAAEKGAASERERVRTPAQNSEQINFEQLRQQAERASSTISEDNSGNSDQPPSQQQENASNTERSEEANEEKDGVNPSNQDTSEPDFADQQIIKELQSRDREVRAHEQAHAAAGGAHTGAPSYTFEVGPDGKKYAVEGEVAVDLSPVKGDPQATITKLQKVYNAALAPANPSTQDTRIASKAAQLIAEAQSQLLSESLELEGSAKPSHTRASVNDSFAKEQVDDLDNDSQNFDQQINATLKAQEKIAPSRSSEIEQAAVVVATFYADINQAYTKPPRYQFELTA</sequence>
<evidence type="ECO:0008006" key="4">
    <source>
        <dbReference type="Google" id="ProtNLM"/>
    </source>
</evidence>
<keyword evidence="3" id="KW-1185">Reference proteome</keyword>
<dbReference type="AlphaFoldDB" id="A0A919BLE6"/>
<feature type="compositionally biased region" description="Low complexity" evidence="1">
    <location>
        <begin position="1"/>
        <end position="14"/>
    </location>
</feature>
<proteinExistence type="predicted"/>
<dbReference type="Proteomes" id="UP000623842">
    <property type="component" value="Unassembled WGS sequence"/>
</dbReference>
<evidence type="ECO:0000256" key="1">
    <source>
        <dbReference type="SAM" id="MobiDB-lite"/>
    </source>
</evidence>